<feature type="transmembrane region" description="Helical" evidence="6">
    <location>
        <begin position="305"/>
        <end position="325"/>
    </location>
</feature>
<dbReference type="InterPro" id="IPR000620">
    <property type="entry name" value="EamA_dom"/>
</dbReference>
<feature type="transmembrane region" description="Helical" evidence="6">
    <location>
        <begin position="214"/>
        <end position="235"/>
    </location>
</feature>
<proteinExistence type="inferred from homology"/>
<keyword evidence="9" id="KW-1185">Reference proteome</keyword>
<dbReference type="OrthoDB" id="1728340at2759"/>
<comment type="caution">
    <text evidence="8">The sequence shown here is derived from an EMBL/GenBank/DDBJ whole genome shotgun (WGS) entry which is preliminary data.</text>
</comment>
<evidence type="ECO:0000256" key="6">
    <source>
        <dbReference type="RuleBase" id="RU363077"/>
    </source>
</evidence>
<feature type="transmembrane region" description="Helical" evidence="6">
    <location>
        <begin position="131"/>
        <end position="149"/>
    </location>
</feature>
<feature type="transmembrane region" description="Helical" evidence="6">
    <location>
        <begin position="182"/>
        <end position="202"/>
    </location>
</feature>
<dbReference type="SUPFAM" id="SSF103481">
    <property type="entry name" value="Multidrug resistance efflux transporter EmrE"/>
    <property type="match status" value="2"/>
</dbReference>
<feature type="transmembrane region" description="Helical" evidence="6">
    <location>
        <begin position="7"/>
        <end position="28"/>
    </location>
</feature>
<comment type="subcellular location">
    <subcellularLocation>
        <location evidence="1 6">Membrane</location>
        <topology evidence="1 6">Multi-pass membrane protein</topology>
    </subcellularLocation>
</comment>
<dbReference type="Proteomes" id="UP001085076">
    <property type="component" value="Miscellaneous, Linkage group lg05"/>
</dbReference>
<evidence type="ECO:0000259" key="7">
    <source>
        <dbReference type="Pfam" id="PF00892"/>
    </source>
</evidence>
<protein>
    <recommendedName>
        <fullName evidence="6">WAT1-related protein</fullName>
    </recommendedName>
</protein>
<dbReference type="Pfam" id="PF00892">
    <property type="entry name" value="EamA"/>
    <property type="match status" value="2"/>
</dbReference>
<feature type="domain" description="EamA" evidence="7">
    <location>
        <begin position="8"/>
        <end position="147"/>
    </location>
</feature>
<evidence type="ECO:0000256" key="4">
    <source>
        <dbReference type="ARBA" id="ARBA00022989"/>
    </source>
</evidence>
<feature type="transmembrane region" description="Helical" evidence="6">
    <location>
        <begin position="250"/>
        <end position="271"/>
    </location>
</feature>
<evidence type="ECO:0000256" key="1">
    <source>
        <dbReference type="ARBA" id="ARBA00004141"/>
    </source>
</evidence>
<keyword evidence="4 6" id="KW-1133">Transmembrane helix</keyword>
<evidence type="ECO:0000256" key="5">
    <source>
        <dbReference type="ARBA" id="ARBA00023136"/>
    </source>
</evidence>
<evidence type="ECO:0000313" key="9">
    <source>
        <dbReference type="Proteomes" id="UP001085076"/>
    </source>
</evidence>
<feature type="transmembrane region" description="Helical" evidence="6">
    <location>
        <begin position="34"/>
        <end position="56"/>
    </location>
</feature>
<sequence length="363" mass="39564">MEKVKPVLCMAFVQVVLAGINILYKLVVNDGMDMWIMIAYRYILAAAFLGPLAFFIERKKRPSLTWEIMFHAFISGLLGGALAQNLYIASIKKTSATFASAVTNLVPAMTFILAVIFRLEKLGIKTVTGRAKIIGTLLGIGGAMLLTFYKGVEINIWPKSINLLKNHHDGSHSVSHQDQGELVKGLLLALASCICYSIWMIVQAKASKVFPCQYSFTALMCLMAGVQSAVFAVAMDSDWVHWKMGLDVRLLAVVYSGILASGLSVSLMAWCIRKKGPLYASVFNPLTLVIVALLGSLLLDEKLHLGSVLGAVLIVLGLYIVLWGMGRETAKVTEITQESVHSDHHASIEITQESSDASSEAKQ</sequence>
<keyword evidence="5 6" id="KW-0472">Membrane</keyword>
<feature type="transmembrane region" description="Helical" evidence="6">
    <location>
        <begin position="96"/>
        <end position="119"/>
    </location>
</feature>
<evidence type="ECO:0000256" key="2">
    <source>
        <dbReference type="ARBA" id="ARBA00007635"/>
    </source>
</evidence>
<dbReference type="GO" id="GO:0022857">
    <property type="term" value="F:transmembrane transporter activity"/>
    <property type="evidence" value="ECO:0007669"/>
    <property type="project" value="InterPro"/>
</dbReference>
<dbReference type="InterPro" id="IPR037185">
    <property type="entry name" value="EmrE-like"/>
</dbReference>
<name>A0A9D5CF06_9LILI</name>
<reference evidence="8" key="2">
    <citation type="journal article" date="2022" name="Hortic Res">
        <title>The genome of Dioscorea zingiberensis sheds light on the biosynthesis, origin and evolution of the medicinally important diosgenin saponins.</title>
        <authorList>
            <person name="Li Y."/>
            <person name="Tan C."/>
            <person name="Li Z."/>
            <person name="Guo J."/>
            <person name="Li S."/>
            <person name="Chen X."/>
            <person name="Wang C."/>
            <person name="Dai X."/>
            <person name="Yang H."/>
            <person name="Song W."/>
            <person name="Hou L."/>
            <person name="Xu J."/>
            <person name="Tong Z."/>
            <person name="Xu A."/>
            <person name="Yuan X."/>
            <person name="Wang W."/>
            <person name="Yang Q."/>
            <person name="Chen L."/>
            <person name="Sun Z."/>
            <person name="Wang K."/>
            <person name="Pan B."/>
            <person name="Chen J."/>
            <person name="Bao Y."/>
            <person name="Liu F."/>
            <person name="Qi X."/>
            <person name="Gang D.R."/>
            <person name="Wen J."/>
            <person name="Li J."/>
        </authorList>
    </citation>
    <scope>NUCLEOTIDE SEQUENCE</scope>
    <source>
        <strain evidence="8">Dzin_1.0</strain>
    </source>
</reference>
<gene>
    <name evidence="8" type="ORF">J5N97_019942</name>
</gene>
<evidence type="ECO:0000313" key="8">
    <source>
        <dbReference type="EMBL" id="KAJ0971983.1"/>
    </source>
</evidence>
<feature type="transmembrane region" description="Helical" evidence="6">
    <location>
        <begin position="68"/>
        <end position="90"/>
    </location>
</feature>
<feature type="transmembrane region" description="Helical" evidence="6">
    <location>
        <begin position="278"/>
        <end position="299"/>
    </location>
</feature>
<dbReference type="AlphaFoldDB" id="A0A9D5CF06"/>
<comment type="similarity">
    <text evidence="2 6">Belongs to the drug/metabolite transporter (DMT) superfamily. Plant drug/metabolite exporter (P-DME) (TC 2.A.7.4) family.</text>
</comment>
<organism evidence="8 9">
    <name type="scientific">Dioscorea zingiberensis</name>
    <dbReference type="NCBI Taxonomy" id="325984"/>
    <lineage>
        <taxon>Eukaryota</taxon>
        <taxon>Viridiplantae</taxon>
        <taxon>Streptophyta</taxon>
        <taxon>Embryophyta</taxon>
        <taxon>Tracheophyta</taxon>
        <taxon>Spermatophyta</taxon>
        <taxon>Magnoliopsida</taxon>
        <taxon>Liliopsida</taxon>
        <taxon>Dioscoreales</taxon>
        <taxon>Dioscoreaceae</taxon>
        <taxon>Dioscorea</taxon>
    </lineage>
</organism>
<reference evidence="8" key="1">
    <citation type="submission" date="2021-03" db="EMBL/GenBank/DDBJ databases">
        <authorList>
            <person name="Li Z."/>
            <person name="Yang C."/>
        </authorList>
    </citation>
    <scope>NUCLEOTIDE SEQUENCE</scope>
    <source>
        <strain evidence="8">Dzin_1.0</strain>
        <tissue evidence="8">Leaf</tissue>
    </source>
</reference>
<dbReference type="GO" id="GO:0016020">
    <property type="term" value="C:membrane"/>
    <property type="evidence" value="ECO:0007669"/>
    <property type="project" value="UniProtKB-SubCell"/>
</dbReference>
<feature type="domain" description="EamA" evidence="7">
    <location>
        <begin position="184"/>
        <end position="322"/>
    </location>
</feature>
<keyword evidence="3 6" id="KW-0812">Transmembrane</keyword>
<dbReference type="PANTHER" id="PTHR31218">
    <property type="entry name" value="WAT1-RELATED PROTEIN"/>
    <property type="match status" value="1"/>
</dbReference>
<accession>A0A9D5CF06</accession>
<dbReference type="EMBL" id="JAGGNH010000005">
    <property type="protein sequence ID" value="KAJ0971983.1"/>
    <property type="molecule type" value="Genomic_DNA"/>
</dbReference>
<dbReference type="InterPro" id="IPR030184">
    <property type="entry name" value="WAT1-related"/>
</dbReference>
<evidence type="ECO:0000256" key="3">
    <source>
        <dbReference type="ARBA" id="ARBA00022692"/>
    </source>
</evidence>